<dbReference type="PANTHER" id="PTHR43317:SF3">
    <property type="entry name" value="BLR2883 PROTEIN"/>
    <property type="match status" value="1"/>
</dbReference>
<evidence type="ECO:0000313" key="2">
    <source>
        <dbReference type="EMBL" id="GLS42125.1"/>
    </source>
</evidence>
<dbReference type="RefSeq" id="WP_183504063.1">
    <property type="nucleotide sequence ID" value="NZ_BSPG01000001.1"/>
</dbReference>
<dbReference type="EMBL" id="BSPG01000001">
    <property type="protein sequence ID" value="GLS42125.1"/>
    <property type="molecule type" value="Genomic_DNA"/>
</dbReference>
<dbReference type="Proteomes" id="UP000517759">
    <property type="component" value="Unassembled WGS sequence"/>
</dbReference>
<reference evidence="2" key="4">
    <citation type="submission" date="2023-01" db="EMBL/GenBank/DDBJ databases">
        <title>Draft genome sequence of Methylobacterium brachythecii strain NBRC 107710.</title>
        <authorList>
            <person name="Sun Q."/>
            <person name="Mori K."/>
        </authorList>
    </citation>
    <scope>NUCLEOTIDE SEQUENCE</scope>
    <source>
        <strain evidence="2">NBRC 107710</strain>
    </source>
</reference>
<dbReference type="AlphaFoldDB" id="A0A7W6AGJ3"/>
<accession>A0A7W6AGJ3</accession>
<gene>
    <name evidence="2" type="ORF">GCM10007884_01100</name>
    <name evidence="3" type="ORF">GGR33_001773</name>
</gene>
<name>A0A7W6AGJ3_9HYPH</name>
<dbReference type="Gene3D" id="3.40.50.150">
    <property type="entry name" value="Vaccinia Virus protein VP39"/>
    <property type="match status" value="1"/>
</dbReference>
<proteinExistence type="predicted"/>
<sequence>MIPWEHLDTGPIPGEDTPLRLMRRGEEYSIFIGPTELMGTRVSASEKALATLVCARLRDRPRARILIGGLGMGFTLRAALDALGPDAAVVVAELVPAVAAWARGPLAPIFGGSLDDPRVDLRVDDVGAQIRRTPGQYDAILLDVDNGPEGLMRAENDRLYGLEGLAQARAALRPGGILAIWSQGPDAAFTTRLKRSGFAVEEERVRAHGGGGRRHVLWLATRPTGGAKPHSGLSRGRRG</sequence>
<dbReference type="GO" id="GO:0006596">
    <property type="term" value="P:polyamine biosynthetic process"/>
    <property type="evidence" value="ECO:0007669"/>
    <property type="project" value="UniProtKB-KW"/>
</dbReference>
<evidence type="ECO:0000256" key="1">
    <source>
        <dbReference type="ARBA" id="ARBA00023115"/>
    </source>
</evidence>
<keyword evidence="5" id="KW-1185">Reference proteome</keyword>
<dbReference type="InterPro" id="IPR029063">
    <property type="entry name" value="SAM-dependent_MTases_sf"/>
</dbReference>
<reference evidence="2" key="1">
    <citation type="journal article" date="2014" name="Int. J. Syst. Evol. Microbiol.">
        <title>Complete genome of a new Firmicutes species belonging to the dominant human colonic microbiota ('Ruminococcus bicirculans') reveals two chromosomes and a selective capacity to utilize plant glucans.</title>
        <authorList>
            <consortium name="NISC Comparative Sequencing Program"/>
            <person name="Wegmann U."/>
            <person name="Louis P."/>
            <person name="Goesmann A."/>
            <person name="Henrissat B."/>
            <person name="Duncan S.H."/>
            <person name="Flint H.J."/>
        </authorList>
    </citation>
    <scope>NUCLEOTIDE SEQUENCE</scope>
    <source>
        <strain evidence="2">NBRC 107710</strain>
    </source>
</reference>
<dbReference type="SUPFAM" id="SSF53335">
    <property type="entry name" value="S-adenosyl-L-methionine-dependent methyltransferases"/>
    <property type="match status" value="1"/>
</dbReference>
<keyword evidence="1" id="KW-0620">Polyamine biosynthesis</keyword>
<reference evidence="5" key="2">
    <citation type="journal article" date="2019" name="Int. J. Syst. Evol. Microbiol.">
        <title>The Global Catalogue of Microorganisms (GCM) 10K type strain sequencing project: providing services to taxonomists for standard genome sequencing and annotation.</title>
        <authorList>
            <consortium name="The Broad Institute Genomics Platform"/>
            <consortium name="The Broad Institute Genome Sequencing Center for Infectious Disease"/>
            <person name="Wu L."/>
            <person name="Ma J."/>
        </authorList>
    </citation>
    <scope>NUCLEOTIDE SEQUENCE [LARGE SCALE GENOMIC DNA]</scope>
    <source>
        <strain evidence="5">NBRC 107710</strain>
    </source>
</reference>
<protein>
    <submittedName>
        <fullName evidence="3">Spermidine synthase</fullName>
    </submittedName>
</protein>
<organism evidence="3 4">
    <name type="scientific">Methylobacterium brachythecii</name>
    <dbReference type="NCBI Taxonomy" id="1176177"/>
    <lineage>
        <taxon>Bacteria</taxon>
        <taxon>Pseudomonadati</taxon>
        <taxon>Pseudomonadota</taxon>
        <taxon>Alphaproteobacteria</taxon>
        <taxon>Hyphomicrobiales</taxon>
        <taxon>Methylobacteriaceae</taxon>
        <taxon>Methylobacterium</taxon>
    </lineage>
</organism>
<evidence type="ECO:0000313" key="3">
    <source>
        <dbReference type="EMBL" id="MBB3902278.1"/>
    </source>
</evidence>
<comment type="caution">
    <text evidence="3">The sequence shown here is derived from an EMBL/GenBank/DDBJ whole genome shotgun (WGS) entry which is preliminary data.</text>
</comment>
<evidence type="ECO:0000313" key="4">
    <source>
        <dbReference type="Proteomes" id="UP000517759"/>
    </source>
</evidence>
<dbReference type="Proteomes" id="UP001156881">
    <property type="component" value="Unassembled WGS sequence"/>
</dbReference>
<dbReference type="PANTHER" id="PTHR43317">
    <property type="entry name" value="THERMOSPERMINE SYNTHASE ACAULIS5"/>
    <property type="match status" value="1"/>
</dbReference>
<dbReference type="EMBL" id="JACIDN010000003">
    <property type="protein sequence ID" value="MBB3902278.1"/>
    <property type="molecule type" value="Genomic_DNA"/>
</dbReference>
<reference evidence="3 4" key="3">
    <citation type="submission" date="2020-08" db="EMBL/GenBank/DDBJ databases">
        <title>Genomic Encyclopedia of Type Strains, Phase IV (KMG-IV): sequencing the most valuable type-strain genomes for metagenomic binning, comparative biology and taxonomic classification.</title>
        <authorList>
            <person name="Goeker M."/>
        </authorList>
    </citation>
    <scope>NUCLEOTIDE SEQUENCE [LARGE SCALE GENOMIC DNA]</scope>
    <source>
        <strain evidence="3 4">DSM 24105</strain>
    </source>
</reference>
<evidence type="ECO:0000313" key="5">
    <source>
        <dbReference type="Proteomes" id="UP001156881"/>
    </source>
</evidence>